<dbReference type="SMART" id="SM01299">
    <property type="entry name" value="PIP49_N"/>
    <property type="match status" value="1"/>
</dbReference>
<evidence type="ECO:0000256" key="4">
    <source>
        <dbReference type="ARBA" id="ARBA00022824"/>
    </source>
</evidence>
<protein>
    <submittedName>
        <fullName evidence="11">Protein FAM69A</fullName>
    </submittedName>
</protein>
<keyword evidence="7 9" id="KW-0472">Membrane</keyword>
<dbReference type="Pfam" id="PF12260">
    <property type="entry name" value="PIP49_C"/>
    <property type="match status" value="1"/>
</dbReference>
<keyword evidence="4" id="KW-0256">Endoplasmic reticulum</keyword>
<dbReference type="EMBL" id="VCAZ01000110">
    <property type="protein sequence ID" value="TST47736.1"/>
    <property type="molecule type" value="Genomic_DNA"/>
</dbReference>
<dbReference type="AlphaFoldDB" id="A0A556V3M8"/>
<evidence type="ECO:0000256" key="9">
    <source>
        <dbReference type="SAM" id="Phobius"/>
    </source>
</evidence>
<accession>A0A556V3M8</accession>
<dbReference type="PANTHER" id="PTHR21093">
    <property type="entry name" value="DIVERGENT PROTEIN KINASE DOMAIN 1C-RELATED"/>
    <property type="match status" value="1"/>
</dbReference>
<dbReference type="Proteomes" id="UP000319801">
    <property type="component" value="Unassembled WGS sequence"/>
</dbReference>
<dbReference type="Pfam" id="PF14875">
    <property type="entry name" value="PIP49_N"/>
    <property type="match status" value="1"/>
</dbReference>
<feature type="domain" description="FAM69 N-terminal" evidence="10">
    <location>
        <begin position="25"/>
        <end position="147"/>
    </location>
</feature>
<dbReference type="InterPro" id="IPR029244">
    <property type="entry name" value="FAM69_N"/>
</dbReference>
<comment type="similarity">
    <text evidence="2">Belongs to the DIPK family.</text>
</comment>
<sequence>MIAFCYGERSVRTGLEHKVLPLSRIRLSYMRVKYLFLTWLAVFVGSWVVYVQYSSYTELCRANKCYTTIVYTASWGDVDTVIKCQLGDVLHYELGEELEPKREPTLFDKPTRGTSVEKFKEMVYSHLKAKVGEQADLSMLVMLVLSFADGDNDGRVSLPEARSAWALLQLDEVLLNVVLQGRSHTPKLLGFCGNLYTVERVAFTPLYGLNLSPAMGPWITAVFGRGLDHLFAPSWPRKAKISIGLLELVEDVFHGTFGSFLICDMKPRSFGYTEHFELRLLDGQHVVPEEAFRRVMRERSCREDSDCVYSGECGAFCLRAERRCSLEPSRTNLARACSAMEDFLLQGAPVSLWDELERQLNACMKLTGSAQRSLFCMLLLDHLQLGKGIRLRLALAVTRRYAEICKVFQAVSPSHY</sequence>
<gene>
    <name evidence="11" type="ORF">Baya_12579</name>
</gene>
<evidence type="ECO:0000313" key="12">
    <source>
        <dbReference type="Proteomes" id="UP000319801"/>
    </source>
</evidence>
<dbReference type="OrthoDB" id="8860232at2759"/>
<evidence type="ECO:0000256" key="6">
    <source>
        <dbReference type="ARBA" id="ARBA00022989"/>
    </source>
</evidence>
<dbReference type="GO" id="GO:0005789">
    <property type="term" value="C:endoplasmic reticulum membrane"/>
    <property type="evidence" value="ECO:0007669"/>
    <property type="project" value="UniProtKB-SubCell"/>
</dbReference>
<keyword evidence="8" id="KW-1015">Disulfide bond</keyword>
<feature type="transmembrane region" description="Helical" evidence="9">
    <location>
        <begin position="34"/>
        <end position="53"/>
    </location>
</feature>
<evidence type="ECO:0000256" key="2">
    <source>
        <dbReference type="ARBA" id="ARBA00006338"/>
    </source>
</evidence>
<keyword evidence="5" id="KW-0735">Signal-anchor</keyword>
<comment type="caution">
    <text evidence="11">The sequence shown here is derived from an EMBL/GenBank/DDBJ whole genome shotgun (WGS) entry which is preliminary data.</text>
</comment>
<proteinExistence type="inferred from homology"/>
<comment type="subcellular location">
    <subcellularLocation>
        <location evidence="1">Endoplasmic reticulum membrane</location>
        <topology evidence="1">Single-pass type II membrane protein</topology>
    </subcellularLocation>
</comment>
<evidence type="ECO:0000259" key="10">
    <source>
        <dbReference type="SMART" id="SM01299"/>
    </source>
</evidence>
<reference evidence="11 12" key="1">
    <citation type="journal article" date="2019" name="Genome Biol. Evol.">
        <title>Whole-Genome Sequencing of the Giant Devil Catfish, Bagarius yarrelli.</title>
        <authorList>
            <person name="Jiang W."/>
            <person name="Lv Y."/>
            <person name="Cheng L."/>
            <person name="Yang K."/>
            <person name="Chao B."/>
            <person name="Wang X."/>
            <person name="Li Y."/>
            <person name="Pan X."/>
            <person name="You X."/>
            <person name="Zhang Y."/>
            <person name="Yang J."/>
            <person name="Li J."/>
            <person name="Zhang X."/>
            <person name="Liu S."/>
            <person name="Sun C."/>
            <person name="Yang J."/>
            <person name="Shi Q."/>
        </authorList>
    </citation>
    <scope>NUCLEOTIDE SEQUENCE [LARGE SCALE GENOMIC DNA]</scope>
    <source>
        <strain evidence="11">JWS20170419001</strain>
        <tissue evidence="11">Muscle</tissue>
    </source>
</reference>
<keyword evidence="12" id="KW-1185">Reference proteome</keyword>
<evidence type="ECO:0000256" key="3">
    <source>
        <dbReference type="ARBA" id="ARBA00022692"/>
    </source>
</evidence>
<dbReference type="PANTHER" id="PTHR21093:SF8">
    <property type="entry name" value="DIVERGENT PROTEIN KINASE DOMAIN 1A"/>
    <property type="match status" value="1"/>
</dbReference>
<evidence type="ECO:0000313" key="11">
    <source>
        <dbReference type="EMBL" id="TST47736.1"/>
    </source>
</evidence>
<evidence type="ECO:0000256" key="8">
    <source>
        <dbReference type="ARBA" id="ARBA00023157"/>
    </source>
</evidence>
<evidence type="ECO:0000256" key="5">
    <source>
        <dbReference type="ARBA" id="ARBA00022968"/>
    </source>
</evidence>
<evidence type="ECO:0000256" key="7">
    <source>
        <dbReference type="ARBA" id="ARBA00023136"/>
    </source>
</evidence>
<keyword evidence="6 9" id="KW-1133">Transmembrane helix</keyword>
<keyword evidence="3 9" id="KW-0812">Transmembrane</keyword>
<name>A0A556V3M8_BAGYA</name>
<organism evidence="11 12">
    <name type="scientific">Bagarius yarrelli</name>
    <name type="common">Goonch</name>
    <name type="synonym">Bagrus yarrelli</name>
    <dbReference type="NCBI Taxonomy" id="175774"/>
    <lineage>
        <taxon>Eukaryota</taxon>
        <taxon>Metazoa</taxon>
        <taxon>Chordata</taxon>
        <taxon>Craniata</taxon>
        <taxon>Vertebrata</taxon>
        <taxon>Euteleostomi</taxon>
        <taxon>Actinopterygii</taxon>
        <taxon>Neopterygii</taxon>
        <taxon>Teleostei</taxon>
        <taxon>Ostariophysi</taxon>
        <taxon>Siluriformes</taxon>
        <taxon>Sisoridae</taxon>
        <taxon>Sisorinae</taxon>
        <taxon>Bagarius</taxon>
    </lineage>
</organism>
<evidence type="ECO:0000256" key="1">
    <source>
        <dbReference type="ARBA" id="ARBA00004648"/>
    </source>
</evidence>
<dbReference type="InterPro" id="IPR022049">
    <property type="entry name" value="FAM69_kinase_dom"/>
</dbReference>